<dbReference type="Proteomes" id="UP000738270">
    <property type="component" value="Unassembled WGS sequence"/>
</dbReference>
<protein>
    <recommendedName>
        <fullName evidence="4">Tail assembly chaperone</fullName>
    </recommendedName>
</protein>
<feature type="compositionally biased region" description="Low complexity" evidence="1">
    <location>
        <begin position="37"/>
        <end position="55"/>
    </location>
</feature>
<feature type="compositionally biased region" description="Acidic residues" evidence="1">
    <location>
        <begin position="22"/>
        <end position="36"/>
    </location>
</feature>
<organism evidence="2 3">
    <name type="scientific">Rhodococcus hoagii</name>
    <name type="common">Corynebacterium equii</name>
    <dbReference type="NCBI Taxonomy" id="43767"/>
    <lineage>
        <taxon>Bacteria</taxon>
        <taxon>Bacillati</taxon>
        <taxon>Actinomycetota</taxon>
        <taxon>Actinomycetes</taxon>
        <taxon>Mycobacteriales</taxon>
        <taxon>Nocardiaceae</taxon>
        <taxon>Prescottella</taxon>
    </lineage>
</organism>
<dbReference type="EMBL" id="WUXD01000080">
    <property type="protein sequence ID" value="MBM4629869.1"/>
    <property type="molecule type" value="Genomic_DNA"/>
</dbReference>
<dbReference type="AlphaFoldDB" id="A0AAP2AS14"/>
<feature type="compositionally biased region" description="Basic residues" evidence="1">
    <location>
        <begin position="56"/>
        <end position="68"/>
    </location>
</feature>
<reference evidence="2" key="1">
    <citation type="submission" date="2019-11" db="EMBL/GenBank/DDBJ databases">
        <title>Spread of Macrolides and rifampicin resistant Rhodococcus equi in clinical isolates in the USA.</title>
        <authorList>
            <person name="Alvarez-Narvaez S."/>
            <person name="Huber L."/>
            <person name="Cohen N.D."/>
            <person name="Slovis N."/>
            <person name="Greiter M."/>
            <person name="Giguere S."/>
            <person name="Hart K."/>
        </authorList>
    </citation>
    <scope>NUCLEOTIDE SEQUENCE</scope>
    <source>
        <strain evidence="2">Lh_38</strain>
    </source>
</reference>
<evidence type="ECO:0000313" key="3">
    <source>
        <dbReference type="Proteomes" id="UP000738270"/>
    </source>
</evidence>
<gene>
    <name evidence="2" type="ORF">GS453_24805</name>
</gene>
<evidence type="ECO:0000256" key="1">
    <source>
        <dbReference type="SAM" id="MobiDB-lite"/>
    </source>
</evidence>
<comment type="caution">
    <text evidence="2">The sequence shown here is derived from an EMBL/GenBank/DDBJ whole genome shotgun (WGS) entry which is preliminary data.</text>
</comment>
<proteinExistence type="predicted"/>
<feature type="region of interest" description="Disordered" evidence="1">
    <location>
        <begin position="22"/>
        <end position="91"/>
    </location>
</feature>
<evidence type="ECO:0008006" key="4">
    <source>
        <dbReference type="Google" id="ProtNLM"/>
    </source>
</evidence>
<name>A0AAP2AS14_RHOHA</name>
<feature type="compositionally biased region" description="Basic and acidic residues" evidence="1">
    <location>
        <begin position="81"/>
        <end position="91"/>
    </location>
</feature>
<evidence type="ECO:0000313" key="2">
    <source>
        <dbReference type="EMBL" id="MBM4629869.1"/>
    </source>
</evidence>
<sequence length="178" mass="19210">MAAIAPDLWRKNKELHMPQADDFETFFDDADNETDTDSTAVVDATPTPSGAGPNRAARRGGKKGRKKPVAIPEGAPVPQDHLAKKDPRAAEADGGATIVLRLWDKTIHISQVDLLESWDFQMGTVQGNPLMMVKGLLGDRDFAWFAARARAEGKSPIDASSEVMSMFARATGFDSAGK</sequence>
<accession>A0AAP2AS14</accession>